<gene>
    <name evidence="1" type="ORF">rCG_22228</name>
</gene>
<reference evidence="1 2" key="1">
    <citation type="submission" date="2005-09" db="EMBL/GenBank/DDBJ databases">
        <authorList>
            <person name="Mural R.J."/>
            <person name="Li P.W."/>
            <person name="Adams M.D."/>
            <person name="Amanatides P.G."/>
            <person name="Baden-Tillson H."/>
            <person name="Barnstead M."/>
            <person name="Chin S.H."/>
            <person name="Dew I."/>
            <person name="Evans C.A."/>
            <person name="Ferriera S."/>
            <person name="Flanigan M."/>
            <person name="Fosler C."/>
            <person name="Glodek A."/>
            <person name="Gu Z."/>
            <person name="Holt R.A."/>
            <person name="Jennings D."/>
            <person name="Kraft C.L."/>
            <person name="Lu F."/>
            <person name="Nguyen T."/>
            <person name="Nusskern D.R."/>
            <person name="Pfannkoch C.M."/>
            <person name="Sitter C."/>
            <person name="Sutton G.G."/>
            <person name="Venter J.C."/>
            <person name="Wang Z."/>
            <person name="Woodage T."/>
            <person name="Zheng X.H."/>
            <person name="Zhong F."/>
        </authorList>
    </citation>
    <scope>NUCLEOTIDE SEQUENCE [LARGE SCALE GENOMIC DNA]</scope>
    <source>
        <strain>BN</strain>
        <strain evidence="2">Sprague-Dawley</strain>
    </source>
</reference>
<dbReference type="Proteomes" id="UP000234681">
    <property type="component" value="Chromosome 9"/>
</dbReference>
<accession>A6INB8</accession>
<evidence type="ECO:0000313" key="1">
    <source>
        <dbReference type="EMBL" id="EDL99292.1"/>
    </source>
</evidence>
<dbReference type="EMBL" id="CH473965">
    <property type="protein sequence ID" value="EDL99292.1"/>
    <property type="molecule type" value="Genomic_DNA"/>
</dbReference>
<sequence length="41" mass="4855">MAPGVDLTHRHRDTQACRYRDTWTHRLTDTGDTEKCLIRVE</sequence>
<evidence type="ECO:0000313" key="2">
    <source>
        <dbReference type="Proteomes" id="UP000234681"/>
    </source>
</evidence>
<name>A6INB8_RAT</name>
<dbReference type="AlphaFoldDB" id="A6INB8"/>
<organism evidence="1 2">
    <name type="scientific">Rattus norvegicus</name>
    <name type="common">Rat</name>
    <dbReference type="NCBI Taxonomy" id="10116"/>
    <lineage>
        <taxon>Eukaryota</taxon>
        <taxon>Metazoa</taxon>
        <taxon>Chordata</taxon>
        <taxon>Craniata</taxon>
        <taxon>Vertebrata</taxon>
        <taxon>Euteleostomi</taxon>
        <taxon>Mammalia</taxon>
        <taxon>Eutheria</taxon>
        <taxon>Euarchontoglires</taxon>
        <taxon>Glires</taxon>
        <taxon>Rodentia</taxon>
        <taxon>Myomorpha</taxon>
        <taxon>Muroidea</taxon>
        <taxon>Muridae</taxon>
        <taxon>Murinae</taxon>
        <taxon>Rattus</taxon>
    </lineage>
</organism>
<protein>
    <submittedName>
        <fullName evidence="1">RCG22228</fullName>
    </submittedName>
</protein>
<proteinExistence type="predicted"/>